<gene>
    <name evidence="2" type="ORF">I551_3973</name>
</gene>
<dbReference type="EMBL" id="JAOL01000120">
    <property type="protein sequence ID" value="EUA89485.1"/>
    <property type="molecule type" value="Genomic_DNA"/>
</dbReference>
<sequence>MTPVHSRRRARLTPQRRGHYLQLPKPADGMFQERRRA</sequence>
<feature type="compositionally biased region" description="Basic residues" evidence="1">
    <location>
        <begin position="1"/>
        <end position="19"/>
    </location>
</feature>
<organism evidence="2 3">
    <name type="scientific">Mycobacterium ulcerans str. Harvey</name>
    <dbReference type="NCBI Taxonomy" id="1299332"/>
    <lineage>
        <taxon>Bacteria</taxon>
        <taxon>Bacillati</taxon>
        <taxon>Actinomycetota</taxon>
        <taxon>Actinomycetes</taxon>
        <taxon>Mycobacteriales</taxon>
        <taxon>Mycobacteriaceae</taxon>
        <taxon>Mycobacterium</taxon>
        <taxon>Mycobacterium ulcerans group</taxon>
    </lineage>
</organism>
<evidence type="ECO:0000313" key="3">
    <source>
        <dbReference type="Proteomes" id="UP000020681"/>
    </source>
</evidence>
<feature type="region of interest" description="Disordered" evidence="1">
    <location>
        <begin position="1"/>
        <end position="37"/>
    </location>
</feature>
<dbReference type="Proteomes" id="UP000020681">
    <property type="component" value="Unassembled WGS sequence"/>
</dbReference>
<accession>A0ABN0QXI9</accession>
<reference evidence="2 3" key="1">
    <citation type="submission" date="2014-01" db="EMBL/GenBank/DDBJ databases">
        <authorList>
            <person name="Dobos K."/>
            <person name="Lenaerts A."/>
            <person name="Ordway D."/>
            <person name="DeGroote M.A."/>
            <person name="Parker T."/>
            <person name="Sizemore C."/>
            <person name="Tallon L.J."/>
            <person name="Sadzewicz L.K."/>
            <person name="Sengamalay N."/>
            <person name="Fraser C.M."/>
            <person name="Hine E."/>
            <person name="Shefchek K.A."/>
            <person name="Das S.P."/>
            <person name="Tettelin H."/>
        </authorList>
    </citation>
    <scope>NUCLEOTIDE SEQUENCE [LARGE SCALE GENOMIC DNA]</scope>
    <source>
        <strain evidence="2 3">Harvey</strain>
    </source>
</reference>
<evidence type="ECO:0000313" key="2">
    <source>
        <dbReference type="EMBL" id="EUA89485.1"/>
    </source>
</evidence>
<evidence type="ECO:0000256" key="1">
    <source>
        <dbReference type="SAM" id="MobiDB-lite"/>
    </source>
</evidence>
<protein>
    <submittedName>
        <fullName evidence="2">Uncharacterized protein</fullName>
    </submittedName>
</protein>
<keyword evidence="3" id="KW-1185">Reference proteome</keyword>
<name>A0ABN0QXI9_MYCUL</name>
<proteinExistence type="predicted"/>
<comment type="caution">
    <text evidence="2">The sequence shown here is derived from an EMBL/GenBank/DDBJ whole genome shotgun (WGS) entry which is preliminary data.</text>
</comment>